<gene>
    <name evidence="4" type="ORF">EDC56_3753</name>
</gene>
<comment type="caution">
    <text evidence="4">The sequence shown here is derived from an EMBL/GenBank/DDBJ whole genome shotgun (WGS) entry which is preliminary data.</text>
</comment>
<dbReference type="AlphaFoldDB" id="A0A3N2D5N5"/>
<reference evidence="4 5" key="1">
    <citation type="submission" date="2018-11" db="EMBL/GenBank/DDBJ databases">
        <title>Genomic Encyclopedia of Type Strains, Phase IV (KMG-IV): sequencing the most valuable type-strain genomes for metagenomic binning, comparative biology and taxonomic classification.</title>
        <authorList>
            <person name="Goeker M."/>
        </authorList>
    </citation>
    <scope>NUCLEOTIDE SEQUENCE [LARGE SCALE GENOMIC DNA]</scope>
    <source>
        <strain evidence="4 5">DSM 100316</strain>
    </source>
</reference>
<evidence type="ECO:0000313" key="5">
    <source>
        <dbReference type="Proteomes" id="UP000275394"/>
    </source>
</evidence>
<protein>
    <recommendedName>
        <fullName evidence="3">Outer membrane protein beta-barrel domain-containing protein</fullName>
    </recommendedName>
</protein>
<evidence type="ECO:0000256" key="2">
    <source>
        <dbReference type="SAM" id="SignalP"/>
    </source>
</evidence>
<keyword evidence="1 2" id="KW-0732">Signal</keyword>
<feature type="domain" description="Outer membrane protein beta-barrel" evidence="3">
    <location>
        <begin position="19"/>
        <end position="203"/>
    </location>
</feature>
<organism evidence="4 5">
    <name type="scientific">Sinobacterium caligoides</name>
    <dbReference type="NCBI Taxonomy" id="933926"/>
    <lineage>
        <taxon>Bacteria</taxon>
        <taxon>Pseudomonadati</taxon>
        <taxon>Pseudomonadota</taxon>
        <taxon>Gammaproteobacteria</taxon>
        <taxon>Cellvibrionales</taxon>
        <taxon>Spongiibacteraceae</taxon>
        <taxon>Sinobacterium</taxon>
    </lineage>
</organism>
<dbReference type="RefSeq" id="WP_148059462.1">
    <property type="nucleotide sequence ID" value="NZ_RKHR01000009.1"/>
</dbReference>
<name>A0A3N2D5N5_9GAMM</name>
<evidence type="ECO:0000256" key="1">
    <source>
        <dbReference type="ARBA" id="ARBA00022729"/>
    </source>
</evidence>
<dbReference type="Proteomes" id="UP000275394">
    <property type="component" value="Unassembled WGS sequence"/>
</dbReference>
<accession>A0A3N2D5N5</accession>
<evidence type="ECO:0000259" key="3">
    <source>
        <dbReference type="Pfam" id="PF13505"/>
    </source>
</evidence>
<evidence type="ECO:0000313" key="4">
    <source>
        <dbReference type="EMBL" id="ROR94938.1"/>
    </source>
</evidence>
<feature type="chain" id="PRO_5018200516" description="Outer membrane protein beta-barrel domain-containing protein" evidence="2">
    <location>
        <begin position="24"/>
        <end position="208"/>
    </location>
</feature>
<dbReference type="EMBL" id="RKHR01000009">
    <property type="protein sequence ID" value="ROR94938.1"/>
    <property type="molecule type" value="Genomic_DNA"/>
</dbReference>
<feature type="signal peptide" evidence="2">
    <location>
        <begin position="1"/>
        <end position="23"/>
    </location>
</feature>
<dbReference type="Pfam" id="PF13505">
    <property type="entry name" value="OMP_b-brl"/>
    <property type="match status" value="1"/>
</dbReference>
<dbReference type="OrthoDB" id="6399900at2"/>
<sequence length="208" mass="23066">MPFSTTKIAAITFASLFSLSALGQQDRAAEAPKALPENEWNILAGVTSFDSDFADSLGVDDTGYLVGAAYTGYFSFLRYSAGGALIILDDKAEFTQRVENVFGGDERDEDSSIDAGMLFAEIGSQYAFGNNDRATVGMMAGYSYFDVERSISLCQDCREDDIEVESSFYLKPFVAYRFTDSFLVRLEYTNYQEEQSFENAITLNFSIL</sequence>
<keyword evidence="5" id="KW-1185">Reference proteome</keyword>
<proteinExistence type="predicted"/>
<dbReference type="InterPro" id="IPR027385">
    <property type="entry name" value="Beta-barrel_OMP"/>
</dbReference>